<keyword evidence="5" id="KW-0436">Ligase</keyword>
<evidence type="ECO:0000256" key="2">
    <source>
        <dbReference type="SAM" id="Coils"/>
    </source>
</evidence>
<dbReference type="GO" id="GO:0016874">
    <property type="term" value="F:ligase activity"/>
    <property type="evidence" value="ECO:0007669"/>
    <property type="project" value="UniProtKB-KW"/>
</dbReference>
<reference evidence="5 6" key="1">
    <citation type="journal article" date="2019" name="Fungal Biol. Biotechnol.">
        <title>Draft genome sequence of fastidious pathogen Ceratobasidium theobromae, which causes vascular-streak dieback in Theobroma cacao.</title>
        <authorList>
            <person name="Ali S.S."/>
            <person name="Asman A."/>
            <person name="Shao J."/>
            <person name="Firmansyah A.P."/>
            <person name="Susilo A.W."/>
            <person name="Rosmana A."/>
            <person name="McMahon P."/>
            <person name="Junaid M."/>
            <person name="Guest D."/>
            <person name="Kheng T.Y."/>
            <person name="Meinhardt L.W."/>
            <person name="Bailey B.A."/>
        </authorList>
    </citation>
    <scope>NUCLEOTIDE SEQUENCE [LARGE SCALE GENOMIC DNA]</scope>
    <source>
        <strain evidence="5 6">CT2</strain>
    </source>
</reference>
<dbReference type="Gene3D" id="3.50.30.40">
    <property type="entry name" value="Ribonuclease E inhibitor RraA/RraA-like"/>
    <property type="match status" value="1"/>
</dbReference>
<evidence type="ECO:0000313" key="6">
    <source>
        <dbReference type="Proteomes" id="UP000383932"/>
    </source>
</evidence>
<feature type="binding site" evidence="1">
    <location>
        <position position="252"/>
    </location>
    <ligand>
        <name>substrate</name>
    </ligand>
</feature>
<dbReference type="InterPro" id="IPR005493">
    <property type="entry name" value="RraA/RraA-like"/>
</dbReference>
<feature type="domain" description="NADAR" evidence="3">
    <location>
        <begin position="965"/>
        <end position="1121"/>
    </location>
</feature>
<comment type="caution">
    <text evidence="5">The sequence shown here is derived from an EMBL/GenBank/DDBJ whole genome shotgun (WGS) entry which is preliminary data.</text>
</comment>
<dbReference type="CDD" id="cd16841">
    <property type="entry name" value="RraA_family"/>
    <property type="match status" value="1"/>
</dbReference>
<feature type="domain" description="Mmc1 C-terminal" evidence="4">
    <location>
        <begin position="726"/>
        <end position="888"/>
    </location>
</feature>
<dbReference type="InterPro" id="IPR012816">
    <property type="entry name" value="NADAR"/>
</dbReference>
<dbReference type="GO" id="GO:0046872">
    <property type="term" value="F:metal ion binding"/>
    <property type="evidence" value="ECO:0007669"/>
    <property type="project" value="UniProtKB-KW"/>
</dbReference>
<dbReference type="Pfam" id="PF08719">
    <property type="entry name" value="NADAR"/>
    <property type="match status" value="2"/>
</dbReference>
<comment type="cofactor">
    <cofactor evidence="1">
        <name>Mg(2+)</name>
        <dbReference type="ChEBI" id="CHEBI:18420"/>
    </cofactor>
</comment>
<feature type="binding site" evidence="1">
    <location>
        <position position="253"/>
    </location>
    <ligand>
        <name>Mg(2+)</name>
        <dbReference type="ChEBI" id="CHEBI:18420"/>
    </ligand>
</feature>
<keyword evidence="1" id="KW-0479">Metal-binding</keyword>
<keyword evidence="2" id="KW-0175">Coiled coil</keyword>
<dbReference type="GO" id="GO:0047443">
    <property type="term" value="F:4-hydroxy-4-methyl-2-oxoglutarate aldolase activity"/>
    <property type="evidence" value="ECO:0007669"/>
    <property type="project" value="TreeGrafter"/>
</dbReference>
<protein>
    <submittedName>
        <fullName evidence="5">Valine--tRNA ligase</fullName>
    </submittedName>
</protein>
<evidence type="ECO:0000259" key="3">
    <source>
        <dbReference type="Pfam" id="PF08719"/>
    </source>
</evidence>
<dbReference type="NCBIfam" id="TIGR02464">
    <property type="entry name" value="ribofla_fusion"/>
    <property type="match status" value="2"/>
</dbReference>
<dbReference type="OrthoDB" id="5319015at2759"/>
<feature type="domain" description="NADAR" evidence="3">
    <location>
        <begin position="1141"/>
        <end position="1292"/>
    </location>
</feature>
<feature type="binding site" evidence="1">
    <location>
        <begin position="230"/>
        <end position="233"/>
    </location>
    <ligand>
        <name>substrate</name>
    </ligand>
</feature>
<feature type="coiled-coil region" evidence="2">
    <location>
        <begin position="921"/>
        <end position="955"/>
    </location>
</feature>
<keyword evidence="6" id="KW-1185">Reference proteome</keyword>
<dbReference type="InterPro" id="IPR036704">
    <property type="entry name" value="RraA/RraA-like_sf"/>
</dbReference>
<organism evidence="5 6">
    <name type="scientific">Ceratobasidium theobromae</name>
    <dbReference type="NCBI Taxonomy" id="1582974"/>
    <lineage>
        <taxon>Eukaryota</taxon>
        <taxon>Fungi</taxon>
        <taxon>Dikarya</taxon>
        <taxon>Basidiomycota</taxon>
        <taxon>Agaricomycotina</taxon>
        <taxon>Agaricomycetes</taxon>
        <taxon>Cantharellales</taxon>
        <taxon>Ceratobasidiaceae</taxon>
        <taxon>Ceratobasidium</taxon>
    </lineage>
</organism>
<name>A0A5N5QU75_9AGAM</name>
<evidence type="ECO:0000256" key="1">
    <source>
        <dbReference type="PIRSR" id="PIRSR605493-1"/>
    </source>
</evidence>
<evidence type="ECO:0000313" key="5">
    <source>
        <dbReference type="EMBL" id="KAB5595179.1"/>
    </source>
</evidence>
<dbReference type="EMBL" id="SSOP01000012">
    <property type="protein sequence ID" value="KAB5595179.1"/>
    <property type="molecule type" value="Genomic_DNA"/>
</dbReference>
<gene>
    <name evidence="5" type="ORF">CTheo_1467</name>
</gene>
<dbReference type="PANTHER" id="PTHR33254:SF4">
    <property type="entry name" value="4-HYDROXY-4-METHYL-2-OXOGLUTARATE ALDOLASE 3-RELATED"/>
    <property type="match status" value="1"/>
</dbReference>
<dbReference type="CDD" id="cd15457">
    <property type="entry name" value="NADAR"/>
    <property type="match status" value="2"/>
</dbReference>
<dbReference type="SUPFAM" id="SSF143990">
    <property type="entry name" value="YbiA-like"/>
    <property type="match status" value="2"/>
</dbReference>
<proteinExistence type="predicted"/>
<dbReference type="InterPro" id="IPR037238">
    <property type="entry name" value="YbiA-like_sf"/>
</dbReference>
<dbReference type="GO" id="GO:0008948">
    <property type="term" value="F:oxaloacetate decarboxylase activity"/>
    <property type="evidence" value="ECO:0007669"/>
    <property type="project" value="TreeGrafter"/>
</dbReference>
<dbReference type="Pfam" id="PF03737">
    <property type="entry name" value="RraA-like"/>
    <property type="match status" value="1"/>
</dbReference>
<accession>A0A5N5QU75</accession>
<dbReference type="PANTHER" id="PTHR33254">
    <property type="entry name" value="4-HYDROXY-4-METHYL-2-OXOGLUTARATE ALDOLASE 3-RELATED"/>
    <property type="match status" value="1"/>
</dbReference>
<dbReference type="Gene3D" id="1.10.357.40">
    <property type="entry name" value="YbiA-like"/>
    <property type="match status" value="2"/>
</dbReference>
<sequence>MSARAQGPNQFGRMLPHLRPDINARHVLDSSSPQRTVLPNMSDPSNFNILIWDSNRPARPARSRPNTRISNGFPRVYLQQPAPYTIMATPPSPAVSYSSSSASVSFSQSYPTSHTPMDSPPISPQLTLELGAFSTCEICDALIKLGVTHNAKEAPVQRGGYIPDIQMLSPSPHDMVGQNKKICGYAYTVKMVRADDLHAPKPSQHFVDAAPPGSIAVISVPPNIKSAAWGGLMTAGAQCRGVNGVVIDGRARDLVEHRAAGFPVFARGHSSLGQSPFTRPSELNVPITILPRPDFENCFENTFAAVEIHPGDIIVADIDGVVCVPPELASSVLDSCRYSKQVDEKCMRDIQQGRSVQETFHHWRKAVNKKCFSTRSRLLLPATALANASAPKPSPQTLTTVSPRVAARNILKSTLKLVPRTLPNNYQRVWEQRVQGALDELETGKIDVSTVWGDELSGASDVVIGLLDDPLSDDVNQRNMLRRRWASEPHKPIIRIRMSDVPSWDGYTLCLKSNWLRNINAEVIECRDVDALDTLLSCDHIILVTDNIRQFSAPGLQNILRGLTHAPSMDLVVAERAPGVSTSPDVLGGISLALVRPELAIQGLEAFAKGDVNRYQTLLMNSGLPQFAQAISSRYVQSNQPSSSSSSASLAMVRTATHIARTTLLACEDAIGDAQKSLTGTVSPLEPLRTEVAAVGPAERNSILRGSATIREGVSAAESRLRAAFSRLPWYSLWWRADEVATTLGESITWGPLVTQLSFHAGRLASVRQQLYGKAAALAVPSPVLHNRLAQINARTPIGPDALSSPLAQRTAQLLAPGGPVEDVQRRAQYAVMASAINVLGSGALSAGLFAIGSISAETAIGAGLLGSVASIRWMQSAWARAEKKWWADWLRVCTGLERDCKSTLDQIIRERVVGSAVAGIEGIEALVAQRSETIANLKQELSQLNQEVADLEQSKSPAPEAPVYFWKPEQEHGYLSPWYYTQFSTKESNGSTFTYHSTEQYMIHRKGLLFAPNSPITQAVLKTTSAAELKSLSRKIPNYNDATWNQQKLTVVTTANYLKFSQDPGLKGLLLGTGSRELIEASPYDRFWGIGYDAKDANANRTRWGDNIMGKAIMSARKAIKVGGNLEIPRPTVSFDSAIYFNTPEQDYGFLSRWHVSKFTSSRFTYYTVQQYMTHRKALIFAPNSPYTLAVLETTNPAALLKLSQQIPHFDENKWAHERMRLLMTANWLRFTQDSSMKARLLGTKARELVEADLHDKYLGIGYDAVSAPTHRAKWGSNMHGKVLMQVRKLIADTEATMIAIADHIKP</sequence>
<dbReference type="Proteomes" id="UP000383932">
    <property type="component" value="Unassembled WGS sequence"/>
</dbReference>
<keyword evidence="1" id="KW-0460">Magnesium</keyword>
<dbReference type="Pfam" id="PF23868">
    <property type="entry name" value="Mmc1_C"/>
    <property type="match status" value="1"/>
</dbReference>
<dbReference type="InterPro" id="IPR056196">
    <property type="entry name" value="Mmc1_C"/>
</dbReference>
<dbReference type="SUPFAM" id="SSF89562">
    <property type="entry name" value="RraA-like"/>
    <property type="match status" value="1"/>
</dbReference>
<evidence type="ECO:0000259" key="4">
    <source>
        <dbReference type="Pfam" id="PF23868"/>
    </source>
</evidence>